<evidence type="ECO:0000313" key="2">
    <source>
        <dbReference type="EMBL" id="PON91538.1"/>
    </source>
</evidence>
<feature type="compositionally biased region" description="Basic and acidic residues" evidence="1">
    <location>
        <begin position="22"/>
        <end position="31"/>
    </location>
</feature>
<comment type="caution">
    <text evidence="2">The sequence shown here is derived from an EMBL/GenBank/DDBJ whole genome shotgun (WGS) entry which is preliminary data.</text>
</comment>
<proteinExistence type="predicted"/>
<dbReference type="OrthoDB" id="10489022at2759"/>
<name>A0A2P5F174_TREOI</name>
<reference evidence="3" key="1">
    <citation type="submission" date="2016-06" db="EMBL/GenBank/DDBJ databases">
        <title>Parallel loss of symbiosis genes in relatives of nitrogen-fixing non-legume Parasponia.</title>
        <authorList>
            <person name="Van Velzen R."/>
            <person name="Holmer R."/>
            <person name="Bu F."/>
            <person name="Rutten L."/>
            <person name="Van Zeijl A."/>
            <person name="Liu W."/>
            <person name="Santuari L."/>
            <person name="Cao Q."/>
            <person name="Sharma T."/>
            <person name="Shen D."/>
            <person name="Roswanjaya Y."/>
            <person name="Wardhani T."/>
            <person name="Kalhor M.S."/>
            <person name="Jansen J."/>
            <person name="Van den Hoogen J."/>
            <person name="Gungor B."/>
            <person name="Hartog M."/>
            <person name="Hontelez J."/>
            <person name="Verver J."/>
            <person name="Yang W.-C."/>
            <person name="Schijlen E."/>
            <person name="Repin R."/>
            <person name="Schilthuizen M."/>
            <person name="Schranz E."/>
            <person name="Heidstra R."/>
            <person name="Miyata K."/>
            <person name="Fedorova E."/>
            <person name="Kohlen W."/>
            <person name="Bisseling T."/>
            <person name="Smit S."/>
            <person name="Geurts R."/>
        </authorList>
    </citation>
    <scope>NUCLEOTIDE SEQUENCE [LARGE SCALE GENOMIC DNA]</scope>
    <source>
        <strain evidence="3">cv. RG33-2</strain>
    </source>
</reference>
<evidence type="ECO:0000256" key="1">
    <source>
        <dbReference type="SAM" id="MobiDB-lite"/>
    </source>
</evidence>
<accession>A0A2P5F174</accession>
<sequence length="99" mass="11062">MEARVTNYCLKAHAKHLILTNEDERERERGKSQISVQSSHCRTGGLTPRRTNPRFSPVADEANASGLTSIGARTTELEAAEKDAYRSSFLAKHRRSTSF</sequence>
<protein>
    <submittedName>
        <fullName evidence="2">Uncharacterized protein</fullName>
    </submittedName>
</protein>
<gene>
    <name evidence="2" type="ORF">TorRG33x02_125770</name>
</gene>
<keyword evidence="3" id="KW-1185">Reference proteome</keyword>
<dbReference type="InParanoid" id="A0A2P5F174"/>
<dbReference type="AlphaFoldDB" id="A0A2P5F174"/>
<dbReference type="EMBL" id="JXTC01000073">
    <property type="protein sequence ID" value="PON91538.1"/>
    <property type="molecule type" value="Genomic_DNA"/>
</dbReference>
<dbReference type="Proteomes" id="UP000237000">
    <property type="component" value="Unassembled WGS sequence"/>
</dbReference>
<feature type="region of interest" description="Disordered" evidence="1">
    <location>
        <begin position="21"/>
        <end position="67"/>
    </location>
</feature>
<feature type="compositionally biased region" description="Polar residues" evidence="1">
    <location>
        <begin position="32"/>
        <end position="41"/>
    </location>
</feature>
<evidence type="ECO:0000313" key="3">
    <source>
        <dbReference type="Proteomes" id="UP000237000"/>
    </source>
</evidence>
<organism evidence="2 3">
    <name type="scientific">Trema orientale</name>
    <name type="common">Charcoal tree</name>
    <name type="synonym">Celtis orientalis</name>
    <dbReference type="NCBI Taxonomy" id="63057"/>
    <lineage>
        <taxon>Eukaryota</taxon>
        <taxon>Viridiplantae</taxon>
        <taxon>Streptophyta</taxon>
        <taxon>Embryophyta</taxon>
        <taxon>Tracheophyta</taxon>
        <taxon>Spermatophyta</taxon>
        <taxon>Magnoliopsida</taxon>
        <taxon>eudicotyledons</taxon>
        <taxon>Gunneridae</taxon>
        <taxon>Pentapetalae</taxon>
        <taxon>rosids</taxon>
        <taxon>fabids</taxon>
        <taxon>Rosales</taxon>
        <taxon>Cannabaceae</taxon>
        <taxon>Trema</taxon>
    </lineage>
</organism>